<evidence type="ECO:0000259" key="1">
    <source>
        <dbReference type="SMART" id="SM00953"/>
    </source>
</evidence>
<dbReference type="InterPro" id="IPR014914">
    <property type="entry name" value="RES_dom"/>
</dbReference>
<organism evidence="2 3">
    <name type="scientific">Pontibacillus salicampi</name>
    <dbReference type="NCBI Taxonomy" id="1449801"/>
    <lineage>
        <taxon>Bacteria</taxon>
        <taxon>Bacillati</taxon>
        <taxon>Bacillota</taxon>
        <taxon>Bacilli</taxon>
        <taxon>Bacillales</taxon>
        <taxon>Bacillaceae</taxon>
        <taxon>Pontibacillus</taxon>
    </lineage>
</organism>
<evidence type="ECO:0000313" key="3">
    <source>
        <dbReference type="Proteomes" id="UP001589836"/>
    </source>
</evidence>
<accession>A0ABV6LLL1</accession>
<gene>
    <name evidence="2" type="ORF">ACFFGV_06785</name>
</gene>
<dbReference type="EMBL" id="JBHLTP010000004">
    <property type="protein sequence ID" value="MFC0523286.1"/>
    <property type="molecule type" value="Genomic_DNA"/>
</dbReference>
<sequence>MYDTEQNDQLVDNFNGLLEIYTPEFQLPDDYPMEKKYFLKDDLHDRWNVFNIEKEKIHSLIKSICIDKYNETPELFDAAVGILELNDSDYLKDNSLLKTNDWKSFVDEIKFHNRFHTNFINIEVLDIFCDYVKVPYKEGETLYRARISEEEEGIPIDEMGPPPMGKASDGRVNPLGISYLYLSNDRDTTIHEIRAGTHDYITIGTFKLNEDIEVIDFINLDKISPFSDIGLEQHAINKKHLRKISNEIAKPLRRGDGTLDYLPTQYISDYLKSKGYDGIKYKSTMNPEGFNLAVFNPKLFDCTDVKVFDIKGMTYQKKEIEE</sequence>
<keyword evidence="3" id="KW-1185">Reference proteome</keyword>
<proteinExistence type="predicted"/>
<dbReference type="SMART" id="SM00953">
    <property type="entry name" value="RES"/>
    <property type="match status" value="1"/>
</dbReference>
<comment type="caution">
    <text evidence="2">The sequence shown here is derived from an EMBL/GenBank/DDBJ whole genome shotgun (WGS) entry which is preliminary data.</text>
</comment>
<protein>
    <submittedName>
        <fullName evidence="2">RES family NAD+ phosphorylase</fullName>
    </submittedName>
</protein>
<dbReference type="Proteomes" id="UP001589836">
    <property type="component" value="Unassembled WGS sequence"/>
</dbReference>
<name>A0ABV6LLL1_9BACI</name>
<reference evidence="2 3" key="1">
    <citation type="submission" date="2024-09" db="EMBL/GenBank/DDBJ databases">
        <authorList>
            <person name="Sun Q."/>
            <person name="Mori K."/>
        </authorList>
    </citation>
    <scope>NUCLEOTIDE SEQUENCE [LARGE SCALE GENOMIC DNA]</scope>
    <source>
        <strain evidence="2 3">NCAIM B.02529</strain>
    </source>
</reference>
<feature type="domain" description="RES" evidence="1">
    <location>
        <begin position="155"/>
        <end position="306"/>
    </location>
</feature>
<dbReference type="Pfam" id="PF08808">
    <property type="entry name" value="RES"/>
    <property type="match status" value="1"/>
</dbReference>
<evidence type="ECO:0000313" key="2">
    <source>
        <dbReference type="EMBL" id="MFC0523286.1"/>
    </source>
</evidence>